<sequence>MTLATVLMLVGGLAVLIGGGEVLVRGAGSLARTFGMAPLIVGLTVVSFATSAPELAVSMGAAFTGSPGLAVGNVVGSNVANILLILGLSALFLPLVVKSQLVRADIPVMVVMAVAMLLVALDGLVSRTDGLILVTALVIYLVVTVLVARRRKLGKPPRRPPGRVSARRRSPLLDVGLVVLGVGLLVGGAQLLVRGATDIAAAFGVSDLIIGLTVVAIGTSLPELATSIIAVIRGERELAVGNVVGSNVFNVGAVLGTTALVAPDGVEVAASAVRFDIPIMVAVSLVLLPVAFTGQAIARWEGGLFVALFVAYVAYLYLEATDHAALEPFSAAMLWFVIPITALWLLLLVAYEIGLRRGKREARPSVR</sequence>
<organism evidence="7 8">
    <name type="scientific">Phytoactinopolyspora alkaliphila</name>
    <dbReference type="NCBI Taxonomy" id="1783498"/>
    <lineage>
        <taxon>Bacteria</taxon>
        <taxon>Bacillati</taxon>
        <taxon>Actinomycetota</taxon>
        <taxon>Actinomycetes</taxon>
        <taxon>Jiangellales</taxon>
        <taxon>Jiangellaceae</taxon>
        <taxon>Phytoactinopolyspora</taxon>
    </lineage>
</organism>
<feature type="transmembrane region" description="Helical" evidence="5">
    <location>
        <begin position="300"/>
        <end position="318"/>
    </location>
</feature>
<dbReference type="RefSeq" id="WP_163820329.1">
    <property type="nucleotide sequence ID" value="NZ_JAAGOB010000012.1"/>
</dbReference>
<feature type="domain" description="Sodium/calcium exchanger membrane region" evidence="6">
    <location>
        <begin position="175"/>
        <end position="317"/>
    </location>
</feature>
<dbReference type="InterPro" id="IPR004837">
    <property type="entry name" value="NaCa_Exmemb"/>
</dbReference>
<feature type="transmembrane region" description="Helical" evidence="5">
    <location>
        <begin position="6"/>
        <end position="24"/>
    </location>
</feature>
<evidence type="ECO:0000256" key="2">
    <source>
        <dbReference type="ARBA" id="ARBA00022692"/>
    </source>
</evidence>
<dbReference type="GO" id="GO:0005886">
    <property type="term" value="C:plasma membrane"/>
    <property type="evidence" value="ECO:0007669"/>
    <property type="project" value="TreeGrafter"/>
</dbReference>
<dbReference type="AlphaFoldDB" id="A0A6N9YRU1"/>
<evidence type="ECO:0000256" key="1">
    <source>
        <dbReference type="ARBA" id="ARBA00004141"/>
    </source>
</evidence>
<dbReference type="Gene3D" id="1.20.1420.30">
    <property type="entry name" value="NCX, central ion-binding region"/>
    <property type="match status" value="2"/>
</dbReference>
<feature type="transmembrane region" description="Helical" evidence="5">
    <location>
        <begin position="36"/>
        <end position="59"/>
    </location>
</feature>
<dbReference type="NCBIfam" id="TIGR00367">
    <property type="entry name" value="calcium/sodium antiporter"/>
    <property type="match status" value="1"/>
</dbReference>
<dbReference type="Gene3D" id="6.10.280.80">
    <property type="entry name" value="NCX, peripheral helical region"/>
    <property type="match status" value="1"/>
</dbReference>
<dbReference type="PANTHER" id="PTHR10846:SF8">
    <property type="entry name" value="INNER MEMBRANE PROTEIN YRBG"/>
    <property type="match status" value="1"/>
</dbReference>
<dbReference type="InterPro" id="IPR004481">
    <property type="entry name" value="K/Na/Ca-exchanger"/>
</dbReference>
<dbReference type="GO" id="GO:0008273">
    <property type="term" value="F:calcium, potassium:sodium antiporter activity"/>
    <property type="evidence" value="ECO:0007669"/>
    <property type="project" value="TreeGrafter"/>
</dbReference>
<dbReference type="GO" id="GO:0005262">
    <property type="term" value="F:calcium channel activity"/>
    <property type="evidence" value="ECO:0007669"/>
    <property type="project" value="TreeGrafter"/>
</dbReference>
<dbReference type="PANTHER" id="PTHR10846">
    <property type="entry name" value="SODIUM/POTASSIUM/CALCIUM EXCHANGER"/>
    <property type="match status" value="1"/>
</dbReference>
<feature type="transmembrane region" description="Helical" evidence="5">
    <location>
        <begin position="79"/>
        <end position="97"/>
    </location>
</feature>
<dbReference type="Pfam" id="PF01699">
    <property type="entry name" value="Na_Ca_ex"/>
    <property type="match status" value="2"/>
</dbReference>
<evidence type="ECO:0000313" key="8">
    <source>
        <dbReference type="Proteomes" id="UP000469185"/>
    </source>
</evidence>
<evidence type="ECO:0000256" key="3">
    <source>
        <dbReference type="ARBA" id="ARBA00022989"/>
    </source>
</evidence>
<protein>
    <submittedName>
        <fullName evidence="7">Calcium/sodium antiporter</fullName>
    </submittedName>
</protein>
<gene>
    <name evidence="7" type="ORF">G1H11_19815</name>
</gene>
<dbReference type="InterPro" id="IPR044880">
    <property type="entry name" value="NCX_ion-bd_dom_sf"/>
</dbReference>
<evidence type="ECO:0000313" key="7">
    <source>
        <dbReference type="EMBL" id="NED97548.1"/>
    </source>
</evidence>
<evidence type="ECO:0000256" key="4">
    <source>
        <dbReference type="ARBA" id="ARBA00023136"/>
    </source>
</evidence>
<feature type="transmembrane region" description="Helical" evidence="5">
    <location>
        <begin position="131"/>
        <end position="150"/>
    </location>
</feature>
<evidence type="ECO:0000256" key="5">
    <source>
        <dbReference type="SAM" id="Phobius"/>
    </source>
</evidence>
<comment type="subcellular location">
    <subcellularLocation>
        <location evidence="1">Membrane</location>
        <topology evidence="1">Multi-pass membrane protein</topology>
    </subcellularLocation>
</comment>
<evidence type="ECO:0000259" key="6">
    <source>
        <dbReference type="Pfam" id="PF01699"/>
    </source>
</evidence>
<dbReference type="GO" id="GO:0006874">
    <property type="term" value="P:intracellular calcium ion homeostasis"/>
    <property type="evidence" value="ECO:0007669"/>
    <property type="project" value="TreeGrafter"/>
</dbReference>
<accession>A0A6N9YRU1</accession>
<keyword evidence="4 5" id="KW-0472">Membrane</keyword>
<dbReference type="EMBL" id="JAAGOB010000012">
    <property type="protein sequence ID" value="NED97548.1"/>
    <property type="molecule type" value="Genomic_DNA"/>
</dbReference>
<name>A0A6N9YRU1_9ACTN</name>
<feature type="transmembrane region" description="Helical" evidence="5">
    <location>
        <begin position="239"/>
        <end position="262"/>
    </location>
</feature>
<dbReference type="Proteomes" id="UP000469185">
    <property type="component" value="Unassembled WGS sequence"/>
</dbReference>
<reference evidence="7 8" key="1">
    <citation type="submission" date="2020-02" db="EMBL/GenBank/DDBJ databases">
        <authorList>
            <person name="Li X.-J."/>
            <person name="Feng X.-M."/>
        </authorList>
    </citation>
    <scope>NUCLEOTIDE SEQUENCE [LARGE SCALE GENOMIC DNA]</scope>
    <source>
        <strain evidence="7 8">CGMCC 4.7225</strain>
    </source>
</reference>
<feature type="transmembrane region" description="Helical" evidence="5">
    <location>
        <begin position="104"/>
        <end position="125"/>
    </location>
</feature>
<keyword evidence="3 5" id="KW-1133">Transmembrane helix</keyword>
<keyword evidence="8" id="KW-1185">Reference proteome</keyword>
<feature type="transmembrane region" description="Helical" evidence="5">
    <location>
        <begin position="268"/>
        <end position="288"/>
    </location>
</feature>
<proteinExistence type="predicted"/>
<comment type="caution">
    <text evidence="7">The sequence shown here is derived from an EMBL/GenBank/DDBJ whole genome shotgun (WGS) entry which is preliminary data.</text>
</comment>
<keyword evidence="2 5" id="KW-0812">Transmembrane</keyword>
<feature type="transmembrane region" description="Helical" evidence="5">
    <location>
        <begin position="171"/>
        <end position="193"/>
    </location>
</feature>
<feature type="domain" description="Sodium/calcium exchanger membrane region" evidence="6">
    <location>
        <begin position="6"/>
        <end position="144"/>
    </location>
</feature>
<feature type="transmembrane region" description="Helical" evidence="5">
    <location>
        <begin position="330"/>
        <end position="351"/>
    </location>
</feature>